<keyword evidence="2" id="KW-1185">Reference proteome</keyword>
<dbReference type="Proteomes" id="UP000762676">
    <property type="component" value="Unassembled WGS sequence"/>
</dbReference>
<evidence type="ECO:0000313" key="1">
    <source>
        <dbReference type="EMBL" id="GFS04679.1"/>
    </source>
</evidence>
<evidence type="ECO:0000313" key="2">
    <source>
        <dbReference type="Proteomes" id="UP000762676"/>
    </source>
</evidence>
<protein>
    <submittedName>
        <fullName evidence="1">Uncharacterized protein</fullName>
    </submittedName>
</protein>
<accession>A0AAV4I2D4</accession>
<reference evidence="1 2" key="1">
    <citation type="journal article" date="2021" name="Elife">
        <title>Chloroplast acquisition without the gene transfer in kleptoplastic sea slugs, Plakobranchus ocellatus.</title>
        <authorList>
            <person name="Maeda T."/>
            <person name="Takahashi S."/>
            <person name="Yoshida T."/>
            <person name="Shimamura S."/>
            <person name="Takaki Y."/>
            <person name="Nagai Y."/>
            <person name="Toyoda A."/>
            <person name="Suzuki Y."/>
            <person name="Arimoto A."/>
            <person name="Ishii H."/>
            <person name="Satoh N."/>
            <person name="Nishiyama T."/>
            <person name="Hasebe M."/>
            <person name="Maruyama T."/>
            <person name="Minagawa J."/>
            <person name="Obokata J."/>
            <person name="Shigenobu S."/>
        </authorList>
    </citation>
    <scope>NUCLEOTIDE SEQUENCE [LARGE SCALE GENOMIC DNA]</scope>
</reference>
<comment type="caution">
    <text evidence="1">The sequence shown here is derived from an EMBL/GenBank/DDBJ whole genome shotgun (WGS) entry which is preliminary data.</text>
</comment>
<proteinExistence type="predicted"/>
<gene>
    <name evidence="1" type="ORF">ElyMa_004662700</name>
</gene>
<organism evidence="1 2">
    <name type="scientific">Elysia marginata</name>
    <dbReference type="NCBI Taxonomy" id="1093978"/>
    <lineage>
        <taxon>Eukaryota</taxon>
        <taxon>Metazoa</taxon>
        <taxon>Spiralia</taxon>
        <taxon>Lophotrochozoa</taxon>
        <taxon>Mollusca</taxon>
        <taxon>Gastropoda</taxon>
        <taxon>Heterobranchia</taxon>
        <taxon>Euthyneura</taxon>
        <taxon>Panpulmonata</taxon>
        <taxon>Sacoglossa</taxon>
        <taxon>Placobranchoidea</taxon>
        <taxon>Plakobranchidae</taxon>
        <taxon>Elysia</taxon>
    </lineage>
</organism>
<name>A0AAV4I2D4_9GAST</name>
<sequence length="81" mass="9170">MVHKDLRRRQLFTEFKIFPDEEESSTDLVRPKVFAAGRAVAPSYVRTVCGRRKTESGNLIWSPGHERRVAGLSNANLGKTQ</sequence>
<dbReference type="AlphaFoldDB" id="A0AAV4I2D4"/>
<dbReference type="EMBL" id="BMAT01009349">
    <property type="protein sequence ID" value="GFS04679.1"/>
    <property type="molecule type" value="Genomic_DNA"/>
</dbReference>